<dbReference type="HOGENOM" id="CLU_3273520_0_0_10"/>
<evidence type="ECO:0000313" key="2">
    <source>
        <dbReference type="Proteomes" id="UP000011173"/>
    </source>
</evidence>
<proteinExistence type="predicted"/>
<evidence type="ECO:0000313" key="1">
    <source>
        <dbReference type="EMBL" id="AGC75526.1"/>
    </source>
</evidence>
<sequence length="41" mass="4952">MVTSSTSPLNHPLLHSFFVIIKFPLSRKRDHHYLYRTNYFS</sequence>
<dbReference type="EMBL" id="CP001397">
    <property type="protein sequence ID" value="AGC75526.1"/>
    <property type="molecule type" value="Genomic_DNA"/>
</dbReference>
<dbReference type="KEGG" id="ndo:DDD_0399"/>
<name>L7W6V6_NONDD</name>
<dbReference type="Proteomes" id="UP000011173">
    <property type="component" value="Chromosome"/>
</dbReference>
<dbReference type="AlphaFoldDB" id="L7W6V6"/>
<accession>L7W6V6</accession>
<reference evidence="1 2" key="1">
    <citation type="journal article" date="2013" name="Genome Biol. Evol.">
        <title>Genomic makeup of the marine flavobacterium Nonlabens (Donghaeana) dokdonensis DSW-6 and identification of a novel class of rhodopsins.</title>
        <authorList>
            <person name="Kwon S.K."/>
            <person name="Kim B.K."/>
            <person name="Song J.Y."/>
            <person name="Kwak M.J."/>
            <person name="Lee C.H."/>
            <person name="Yoon J.H."/>
            <person name="Oh T.K."/>
            <person name="Kim J.F."/>
        </authorList>
    </citation>
    <scope>NUCLEOTIDE SEQUENCE [LARGE SCALE GENOMIC DNA]</scope>
    <source>
        <strain evidence="2">DSM 17205 / KCTC 12402 / DSW-6</strain>
    </source>
</reference>
<gene>
    <name evidence="1" type="ordered locus">DDD_0399</name>
</gene>
<protein>
    <submittedName>
        <fullName evidence="1">Uncharacterized protein</fullName>
    </submittedName>
</protein>
<organism evidence="1 2">
    <name type="scientific">Nonlabens dokdonensis (strain DSM 17205 / KCTC 12402 / DSW-6)</name>
    <name type="common">Donghaeana dokdonensis</name>
    <dbReference type="NCBI Taxonomy" id="592029"/>
    <lineage>
        <taxon>Bacteria</taxon>
        <taxon>Pseudomonadati</taxon>
        <taxon>Bacteroidota</taxon>
        <taxon>Flavobacteriia</taxon>
        <taxon>Flavobacteriales</taxon>
        <taxon>Flavobacteriaceae</taxon>
        <taxon>Nonlabens</taxon>
    </lineage>
</organism>